<dbReference type="Pfam" id="PF05022">
    <property type="entry name" value="SRP40_C"/>
    <property type="match status" value="1"/>
</dbReference>
<evidence type="ECO:0000259" key="2">
    <source>
        <dbReference type="Pfam" id="PF05022"/>
    </source>
</evidence>
<dbReference type="AlphaFoldDB" id="A0AAV0TBV4"/>
<dbReference type="Proteomes" id="UP001162029">
    <property type="component" value="Unassembled WGS sequence"/>
</dbReference>
<reference evidence="3" key="1">
    <citation type="submission" date="2022-12" db="EMBL/GenBank/DDBJ databases">
        <authorList>
            <person name="Webb A."/>
        </authorList>
    </citation>
    <scope>NUCLEOTIDE SEQUENCE</scope>
    <source>
        <strain evidence="3">Pd1</strain>
    </source>
</reference>
<name>A0AAV0TBV4_9STRA</name>
<accession>A0AAV0TBV4</accession>
<dbReference type="InterPro" id="IPR039191">
    <property type="entry name" value="Nopp140-like"/>
</dbReference>
<feature type="compositionally biased region" description="Low complexity" evidence="1">
    <location>
        <begin position="179"/>
        <end position="190"/>
    </location>
</feature>
<dbReference type="PROSITE" id="PS50896">
    <property type="entry name" value="LISH"/>
    <property type="match status" value="1"/>
</dbReference>
<evidence type="ECO:0000313" key="3">
    <source>
        <dbReference type="EMBL" id="CAI5718552.1"/>
    </source>
</evidence>
<sequence length="318" mass="35171">MVVASDLFPLIYTLLMGVGLKKTAAVLTKEAKLQNQREKKKTKDKVKKMTSSSNENEKKKPKKNTTKTVKDTKEESSSSDSDEESKEKKQIRIKNNAVAKKEESSSSDDSSDSSSDEETKQPIKKTAPVKKKKAKAALKDVMDEVKLKSNKRKAKAPATEKIFKKAKREADSSSDDSSDSSSSDDSSSDSSDSDSDTSDTSDHEEAQMKEAVRREQAAKAALEWQPKQIEKVATKTKSAGTPFQRVDGEFWSQKILDDTLRDNSYEGTFGIDGVGVKANNKLLKTRGKDFTKGKNKLKRSTYMCGAISMASNSFKFKD</sequence>
<dbReference type="EMBL" id="CANTFM010000333">
    <property type="protein sequence ID" value="CAI5718552.1"/>
    <property type="molecule type" value="Genomic_DNA"/>
</dbReference>
<proteinExistence type="predicted"/>
<protein>
    <recommendedName>
        <fullName evidence="2">Srp40 C-terminal domain-containing protein</fullName>
    </recommendedName>
</protein>
<evidence type="ECO:0000256" key="1">
    <source>
        <dbReference type="SAM" id="MobiDB-lite"/>
    </source>
</evidence>
<feature type="compositionally biased region" description="Basic residues" evidence="1">
    <location>
        <begin position="38"/>
        <end position="48"/>
    </location>
</feature>
<feature type="region of interest" description="Disordered" evidence="1">
    <location>
        <begin position="31"/>
        <end position="226"/>
    </location>
</feature>
<feature type="compositionally biased region" description="Acidic residues" evidence="1">
    <location>
        <begin position="105"/>
        <end position="116"/>
    </location>
</feature>
<dbReference type="InterPro" id="IPR006594">
    <property type="entry name" value="LisH"/>
</dbReference>
<evidence type="ECO:0000313" key="4">
    <source>
        <dbReference type="Proteomes" id="UP001162029"/>
    </source>
</evidence>
<gene>
    <name evidence="3" type="ORF">PDE001_LOCUS1886</name>
</gene>
<organism evidence="3 4">
    <name type="scientific">Peronospora destructor</name>
    <dbReference type="NCBI Taxonomy" id="86335"/>
    <lineage>
        <taxon>Eukaryota</taxon>
        <taxon>Sar</taxon>
        <taxon>Stramenopiles</taxon>
        <taxon>Oomycota</taxon>
        <taxon>Peronosporomycetes</taxon>
        <taxon>Peronosporales</taxon>
        <taxon>Peronosporaceae</taxon>
        <taxon>Peronospora</taxon>
    </lineage>
</organism>
<dbReference type="InterPro" id="IPR007718">
    <property type="entry name" value="Srp40_C"/>
</dbReference>
<keyword evidence="4" id="KW-1185">Reference proteome</keyword>
<dbReference type="PANTHER" id="PTHR23216:SF1">
    <property type="entry name" value="NUCLEOLAR AND COILED-BODY PHOSPHOPROTEIN 1"/>
    <property type="match status" value="1"/>
</dbReference>
<dbReference type="GO" id="GO:0005730">
    <property type="term" value="C:nucleolus"/>
    <property type="evidence" value="ECO:0007669"/>
    <property type="project" value="InterPro"/>
</dbReference>
<feature type="compositionally biased region" description="Basic and acidic residues" evidence="1">
    <location>
        <begin position="200"/>
        <end position="217"/>
    </location>
</feature>
<feature type="domain" description="Srp40 C-terminal" evidence="2">
    <location>
        <begin position="242"/>
        <end position="316"/>
    </location>
</feature>
<feature type="compositionally biased region" description="Basic residues" evidence="1">
    <location>
        <begin position="127"/>
        <end position="136"/>
    </location>
</feature>
<comment type="caution">
    <text evidence="3">The sequence shown here is derived from an EMBL/GenBank/DDBJ whole genome shotgun (WGS) entry which is preliminary data.</text>
</comment>
<dbReference type="PANTHER" id="PTHR23216">
    <property type="entry name" value="NUCLEOLAR AND COILED-BODY PHOSPHOPROTEIN 1"/>
    <property type="match status" value="1"/>
</dbReference>
<feature type="compositionally biased region" description="Basic and acidic residues" evidence="1">
    <location>
        <begin position="137"/>
        <end position="147"/>
    </location>
</feature>